<dbReference type="PANTHER" id="PTHR42879">
    <property type="entry name" value="3-OXOACYL-(ACYL-CARRIER-PROTEIN) REDUCTASE"/>
    <property type="match status" value="1"/>
</dbReference>
<dbReference type="RefSeq" id="WP_387404632.1">
    <property type="nucleotide sequence ID" value="NZ_JBIAQY010000006.1"/>
</dbReference>
<evidence type="ECO:0000256" key="5">
    <source>
        <dbReference type="ARBA" id="ARBA00047400"/>
    </source>
</evidence>
<evidence type="ECO:0000256" key="1">
    <source>
        <dbReference type="ARBA" id="ARBA00004191"/>
    </source>
</evidence>
<evidence type="ECO:0000256" key="4">
    <source>
        <dbReference type="ARBA" id="ARBA00040781"/>
    </source>
</evidence>
<dbReference type="EMBL" id="JBIAQY010000006">
    <property type="protein sequence ID" value="MFF3570189.1"/>
    <property type="molecule type" value="Genomic_DNA"/>
</dbReference>
<evidence type="ECO:0000256" key="3">
    <source>
        <dbReference type="ARBA" id="ARBA00022512"/>
    </source>
</evidence>
<keyword evidence="7" id="KW-1185">Reference proteome</keyword>
<evidence type="ECO:0000256" key="2">
    <source>
        <dbReference type="ARBA" id="ARBA00006484"/>
    </source>
</evidence>
<reference evidence="6 7" key="1">
    <citation type="submission" date="2024-10" db="EMBL/GenBank/DDBJ databases">
        <title>The Natural Products Discovery Center: Release of the First 8490 Sequenced Strains for Exploring Actinobacteria Biosynthetic Diversity.</title>
        <authorList>
            <person name="Kalkreuter E."/>
            <person name="Kautsar S.A."/>
            <person name="Yang D."/>
            <person name="Bader C.D."/>
            <person name="Teijaro C.N."/>
            <person name="Fluegel L."/>
            <person name="Davis C.M."/>
            <person name="Simpson J.R."/>
            <person name="Lauterbach L."/>
            <person name="Steele A.D."/>
            <person name="Gui C."/>
            <person name="Meng S."/>
            <person name="Li G."/>
            <person name="Viehrig K."/>
            <person name="Ye F."/>
            <person name="Su P."/>
            <person name="Kiefer A.F."/>
            <person name="Nichols A."/>
            <person name="Cepeda A.J."/>
            <person name="Yan W."/>
            <person name="Fan B."/>
            <person name="Jiang Y."/>
            <person name="Adhikari A."/>
            <person name="Zheng C.-J."/>
            <person name="Schuster L."/>
            <person name="Cowan T.M."/>
            <person name="Smanski M.J."/>
            <person name="Chevrette M.G."/>
            <person name="De Carvalho L.P.S."/>
            <person name="Shen B."/>
        </authorList>
    </citation>
    <scope>NUCLEOTIDE SEQUENCE [LARGE SCALE GENOMIC DNA]</scope>
    <source>
        <strain evidence="6 7">NPDC002593</strain>
    </source>
</reference>
<evidence type="ECO:0000313" key="6">
    <source>
        <dbReference type="EMBL" id="MFF3570189.1"/>
    </source>
</evidence>
<keyword evidence="6" id="KW-0560">Oxidoreductase</keyword>
<dbReference type="InterPro" id="IPR036291">
    <property type="entry name" value="NAD(P)-bd_dom_sf"/>
</dbReference>
<gene>
    <name evidence="6" type="ORF">ACFYXQ_20640</name>
</gene>
<comment type="caution">
    <text evidence="6">The sequence shown here is derived from an EMBL/GenBank/DDBJ whole genome shotgun (WGS) entry which is preliminary data.</text>
</comment>
<dbReference type="SUPFAM" id="SSF51735">
    <property type="entry name" value="NAD(P)-binding Rossmann-fold domains"/>
    <property type="match status" value="1"/>
</dbReference>
<organism evidence="6 7">
    <name type="scientific">Nocardia jiangxiensis</name>
    <dbReference type="NCBI Taxonomy" id="282685"/>
    <lineage>
        <taxon>Bacteria</taxon>
        <taxon>Bacillati</taxon>
        <taxon>Actinomycetota</taxon>
        <taxon>Actinomycetes</taxon>
        <taxon>Mycobacteriales</taxon>
        <taxon>Nocardiaceae</taxon>
        <taxon>Nocardia</taxon>
    </lineage>
</organism>
<protein>
    <recommendedName>
        <fullName evidence="4">3-oxoacyl-[acyl-carrier-protein] reductase MabA</fullName>
    </recommendedName>
</protein>
<keyword evidence="3" id="KW-0134">Cell wall</keyword>
<dbReference type="InterPro" id="IPR050259">
    <property type="entry name" value="SDR"/>
</dbReference>
<dbReference type="GO" id="GO:0016491">
    <property type="term" value="F:oxidoreductase activity"/>
    <property type="evidence" value="ECO:0007669"/>
    <property type="project" value="UniProtKB-KW"/>
</dbReference>
<dbReference type="InterPro" id="IPR002347">
    <property type="entry name" value="SDR_fam"/>
</dbReference>
<sequence>MDLNLNGKRAIVTGGSRGIGLAVARALAAEGVDVVLAARSAEPLAAAARAVAAESGRRILAVPTDTGDDEQVRRLVDRTVAELGGVDILVNSAATPWSPGAATDLAGTDDDIVRREVEVKVLGYLRTARAVAPHLVAQGWGRIVNISGLGARQANSIAQTIRNVSVAALTKNLADELGPHGINVTVVHPGLTRTERLTERLAAASAKSGEPLADLERAEARNSLRRIIDAEEVADVVTFLASPRSVAITGDAIAAGGGVPGAVYY</sequence>
<comment type="subcellular location">
    <subcellularLocation>
        <location evidence="1">Secreted</location>
        <location evidence="1">Cell wall</location>
    </subcellularLocation>
</comment>
<comment type="similarity">
    <text evidence="2">Belongs to the short-chain dehydrogenases/reductases (SDR) family.</text>
</comment>
<dbReference type="PRINTS" id="PR00081">
    <property type="entry name" value="GDHRDH"/>
</dbReference>
<dbReference type="PANTHER" id="PTHR42879:SF6">
    <property type="entry name" value="NADPH-DEPENDENT REDUCTASE BACG"/>
    <property type="match status" value="1"/>
</dbReference>
<dbReference type="Pfam" id="PF13561">
    <property type="entry name" value="adh_short_C2"/>
    <property type="match status" value="1"/>
</dbReference>
<proteinExistence type="inferred from homology"/>
<evidence type="ECO:0000313" key="7">
    <source>
        <dbReference type="Proteomes" id="UP001601992"/>
    </source>
</evidence>
<name>A0ABW6S1Q7_9NOCA</name>
<dbReference type="Proteomes" id="UP001601992">
    <property type="component" value="Unassembled WGS sequence"/>
</dbReference>
<keyword evidence="3" id="KW-0964">Secreted</keyword>
<comment type="catalytic activity">
    <reaction evidence="5">
        <text>a (3R)-hydroxyacyl-[ACP] + NADP(+) = a 3-oxoacyl-[ACP] + NADPH + H(+)</text>
        <dbReference type="Rhea" id="RHEA:17397"/>
        <dbReference type="Rhea" id="RHEA-COMP:9916"/>
        <dbReference type="Rhea" id="RHEA-COMP:9945"/>
        <dbReference type="ChEBI" id="CHEBI:15378"/>
        <dbReference type="ChEBI" id="CHEBI:57783"/>
        <dbReference type="ChEBI" id="CHEBI:58349"/>
        <dbReference type="ChEBI" id="CHEBI:78776"/>
        <dbReference type="ChEBI" id="CHEBI:78827"/>
        <dbReference type="EC" id="1.1.1.100"/>
    </reaction>
    <physiologicalReaction direction="right-to-left" evidence="5">
        <dbReference type="Rhea" id="RHEA:17399"/>
    </physiologicalReaction>
</comment>
<accession>A0ABW6S1Q7</accession>
<dbReference type="Gene3D" id="3.40.50.720">
    <property type="entry name" value="NAD(P)-binding Rossmann-like Domain"/>
    <property type="match status" value="1"/>
</dbReference>